<evidence type="ECO:0000313" key="1">
    <source>
        <dbReference type="EMBL" id="KAI5323436.1"/>
    </source>
</evidence>
<organism evidence="1 2">
    <name type="scientific">Prunus dulcis</name>
    <name type="common">Almond</name>
    <name type="synonym">Amygdalus dulcis</name>
    <dbReference type="NCBI Taxonomy" id="3755"/>
    <lineage>
        <taxon>Eukaryota</taxon>
        <taxon>Viridiplantae</taxon>
        <taxon>Streptophyta</taxon>
        <taxon>Embryophyta</taxon>
        <taxon>Tracheophyta</taxon>
        <taxon>Spermatophyta</taxon>
        <taxon>Magnoliopsida</taxon>
        <taxon>eudicotyledons</taxon>
        <taxon>Gunneridae</taxon>
        <taxon>Pentapetalae</taxon>
        <taxon>rosids</taxon>
        <taxon>fabids</taxon>
        <taxon>Rosales</taxon>
        <taxon>Rosaceae</taxon>
        <taxon>Amygdaloideae</taxon>
        <taxon>Amygdaleae</taxon>
        <taxon>Prunus</taxon>
    </lineage>
</organism>
<accession>A0AAD4YVZ0</accession>
<reference evidence="1 2" key="1">
    <citation type="journal article" date="2022" name="G3 (Bethesda)">
        <title>Whole-genome sequence and methylome profiling of the almond [Prunus dulcis (Mill.) D.A. Webb] cultivar 'Nonpareil'.</title>
        <authorList>
            <person name="D'Amico-Willman K.M."/>
            <person name="Ouma W.Z."/>
            <person name="Meulia T."/>
            <person name="Sideli G.M."/>
            <person name="Gradziel T.M."/>
            <person name="Fresnedo-Ramirez J."/>
        </authorList>
    </citation>
    <scope>NUCLEOTIDE SEQUENCE [LARGE SCALE GENOMIC DNA]</scope>
    <source>
        <strain evidence="1">Clone GOH B32 T37-40</strain>
    </source>
</reference>
<dbReference type="Gene3D" id="3.30.1490.310">
    <property type="match status" value="1"/>
</dbReference>
<protein>
    <submittedName>
        <fullName evidence="1">Uncharacterized protein</fullName>
    </submittedName>
</protein>
<dbReference type="Proteomes" id="UP001054821">
    <property type="component" value="Chromosome 6"/>
</dbReference>
<comment type="caution">
    <text evidence="1">The sequence shown here is derived from an EMBL/GenBank/DDBJ whole genome shotgun (WGS) entry which is preliminary data.</text>
</comment>
<dbReference type="Gene3D" id="3.80.10.10">
    <property type="entry name" value="Ribonuclease Inhibitor"/>
    <property type="match status" value="1"/>
</dbReference>
<proteinExistence type="predicted"/>
<evidence type="ECO:0000313" key="2">
    <source>
        <dbReference type="Proteomes" id="UP001054821"/>
    </source>
</evidence>
<keyword evidence="2" id="KW-1185">Reference proteome</keyword>
<dbReference type="AlphaFoldDB" id="A0AAD4YVZ0"/>
<sequence length="96" mass="10367">MGPNLDDEGERVGHVIRGITDPDGGLGGQIPGELANYSSLVWLDLNSNRLTGEIPPRLGRQLLAKSLSGILSGNTLVFVRNIRKSCKRVRGLLEFA</sequence>
<dbReference type="EMBL" id="JAJFAZ020000006">
    <property type="protein sequence ID" value="KAI5323436.1"/>
    <property type="molecule type" value="Genomic_DNA"/>
</dbReference>
<gene>
    <name evidence="1" type="ORF">L3X38_032508</name>
</gene>
<name>A0AAD4YVZ0_PRUDU</name>
<dbReference type="InterPro" id="IPR032675">
    <property type="entry name" value="LRR_dom_sf"/>
</dbReference>
<dbReference type="SUPFAM" id="SSF52058">
    <property type="entry name" value="L domain-like"/>
    <property type="match status" value="1"/>
</dbReference>